<proteinExistence type="predicted"/>
<sequence length="151" mass="17104">RYCQEELWGGYDNQQYGNSQECLAAREPRPQTAKPAASSNPTSMAAPAAIDSPVKTIEDTEREAPQYLIKQARRFDEEVKKNAEKLPSRLQQKYLNRFVTVLVRDNEGRFRIVFKDNATGEPLSGTNLKNWPQWTRDQITGDSTGNAPKSD</sequence>
<name>A0A5N6E5Z2_9EURO</name>
<gene>
    <name evidence="2" type="ORF">BDV33DRAFT_186355</name>
</gene>
<dbReference type="AlphaFoldDB" id="A0A5N6E5Z2"/>
<evidence type="ECO:0000313" key="2">
    <source>
        <dbReference type="EMBL" id="KAB8212667.1"/>
    </source>
</evidence>
<feature type="region of interest" description="Disordered" evidence="1">
    <location>
        <begin position="122"/>
        <end position="151"/>
    </location>
</feature>
<feature type="non-terminal residue" evidence="2">
    <location>
        <position position="1"/>
    </location>
</feature>
<protein>
    <submittedName>
        <fullName evidence="2">Uncharacterized protein</fullName>
    </submittedName>
</protein>
<feature type="compositionally biased region" description="Polar residues" evidence="1">
    <location>
        <begin position="124"/>
        <end position="151"/>
    </location>
</feature>
<dbReference type="EMBL" id="ML734080">
    <property type="protein sequence ID" value="KAB8212667.1"/>
    <property type="molecule type" value="Genomic_DNA"/>
</dbReference>
<evidence type="ECO:0000256" key="1">
    <source>
        <dbReference type="SAM" id="MobiDB-lite"/>
    </source>
</evidence>
<reference evidence="2 3" key="1">
    <citation type="submission" date="2019-04" db="EMBL/GenBank/DDBJ databases">
        <title>Fungal friends and foes A comparative genomics study of 23 Aspergillus species from section Flavi.</title>
        <authorList>
            <consortium name="DOE Joint Genome Institute"/>
            <person name="Kjaerbolling I."/>
            <person name="Vesth T.C."/>
            <person name="Frisvad J.C."/>
            <person name="Nybo J.L."/>
            <person name="Theobald S."/>
            <person name="Kildgaard S."/>
            <person name="Petersen T.I."/>
            <person name="Kuo A."/>
            <person name="Sato A."/>
            <person name="Lyhne E.K."/>
            <person name="Kogle M.E."/>
            <person name="Wiebenga A."/>
            <person name="Kun R.S."/>
            <person name="Lubbers R.J."/>
            <person name="Makela M.R."/>
            <person name="Barry K."/>
            <person name="Chovatia M."/>
            <person name="Clum A."/>
            <person name="Daum C."/>
            <person name="Haridas S."/>
            <person name="He G."/>
            <person name="LaButti K."/>
            <person name="Lipzen A."/>
            <person name="Mondo S."/>
            <person name="Pangilinan J."/>
            <person name="Riley R."/>
            <person name="Salamov A."/>
            <person name="Simmons B.A."/>
            <person name="Magnuson J.K."/>
            <person name="Henrissat B."/>
            <person name="Mortensen U.H."/>
            <person name="Larsen T.O."/>
            <person name="De vries R.P."/>
            <person name="Grigoriev I.V."/>
            <person name="Machida M."/>
            <person name="Baker S.E."/>
            <person name="Andersen M.R."/>
        </authorList>
    </citation>
    <scope>NUCLEOTIDE SEQUENCE [LARGE SCALE GENOMIC DNA]</scope>
    <source>
        <strain evidence="2 3">CBS 126849</strain>
    </source>
</reference>
<evidence type="ECO:0000313" key="3">
    <source>
        <dbReference type="Proteomes" id="UP000326799"/>
    </source>
</evidence>
<dbReference type="Proteomes" id="UP000326799">
    <property type="component" value="Unassembled WGS sequence"/>
</dbReference>
<accession>A0A5N6E5Z2</accession>
<organism evidence="2 3">
    <name type="scientific">Aspergillus novoparasiticus</name>
    <dbReference type="NCBI Taxonomy" id="986946"/>
    <lineage>
        <taxon>Eukaryota</taxon>
        <taxon>Fungi</taxon>
        <taxon>Dikarya</taxon>
        <taxon>Ascomycota</taxon>
        <taxon>Pezizomycotina</taxon>
        <taxon>Eurotiomycetes</taxon>
        <taxon>Eurotiomycetidae</taxon>
        <taxon>Eurotiales</taxon>
        <taxon>Aspergillaceae</taxon>
        <taxon>Aspergillus</taxon>
        <taxon>Aspergillus subgen. Circumdati</taxon>
    </lineage>
</organism>
<keyword evidence="3" id="KW-1185">Reference proteome</keyword>
<feature type="region of interest" description="Disordered" evidence="1">
    <location>
        <begin position="23"/>
        <end position="56"/>
    </location>
</feature>